<gene>
    <name evidence="3" type="ORF">IW245_000261</name>
</gene>
<keyword evidence="1" id="KW-1133">Transmembrane helix</keyword>
<proteinExistence type="predicted"/>
<feature type="domain" description="DUF6458" evidence="2">
    <location>
        <begin position="1"/>
        <end position="50"/>
    </location>
</feature>
<keyword evidence="4" id="KW-1185">Reference proteome</keyword>
<organism evidence="3 4">
    <name type="scientific">Longispora fulva</name>
    <dbReference type="NCBI Taxonomy" id="619741"/>
    <lineage>
        <taxon>Bacteria</taxon>
        <taxon>Bacillati</taxon>
        <taxon>Actinomycetota</taxon>
        <taxon>Actinomycetes</taxon>
        <taxon>Micromonosporales</taxon>
        <taxon>Micromonosporaceae</taxon>
        <taxon>Longispora</taxon>
    </lineage>
</organism>
<dbReference type="Pfam" id="PF20059">
    <property type="entry name" value="DUF6458"/>
    <property type="match status" value="1"/>
</dbReference>
<feature type="transmembrane region" description="Helical" evidence="1">
    <location>
        <begin position="20"/>
        <end position="40"/>
    </location>
</feature>
<name>A0A8J7KMJ0_9ACTN</name>
<evidence type="ECO:0000259" key="2">
    <source>
        <dbReference type="Pfam" id="PF20059"/>
    </source>
</evidence>
<keyword evidence="1" id="KW-0472">Membrane</keyword>
<evidence type="ECO:0000256" key="1">
    <source>
        <dbReference type="SAM" id="Phobius"/>
    </source>
</evidence>
<keyword evidence="1" id="KW-0812">Transmembrane</keyword>
<evidence type="ECO:0000313" key="3">
    <source>
        <dbReference type="EMBL" id="MBG6134067.1"/>
    </source>
</evidence>
<dbReference type="InterPro" id="IPR045597">
    <property type="entry name" value="DUF6458"/>
</dbReference>
<protein>
    <recommendedName>
        <fullName evidence="2">DUF6458 domain-containing protein</fullName>
    </recommendedName>
</protein>
<comment type="caution">
    <text evidence="3">The sequence shown here is derived from an EMBL/GenBank/DDBJ whole genome shotgun (WGS) entry which is preliminary data.</text>
</comment>
<evidence type="ECO:0000313" key="4">
    <source>
        <dbReference type="Proteomes" id="UP000622552"/>
    </source>
</evidence>
<reference evidence="3" key="1">
    <citation type="submission" date="2020-11" db="EMBL/GenBank/DDBJ databases">
        <title>Sequencing the genomes of 1000 actinobacteria strains.</title>
        <authorList>
            <person name="Klenk H.-P."/>
        </authorList>
    </citation>
    <scope>NUCLEOTIDE SEQUENCE</scope>
    <source>
        <strain evidence="3">DSM 45356</strain>
    </source>
</reference>
<accession>A0A8J7KMJ0</accession>
<dbReference type="EMBL" id="JADOUF010000001">
    <property type="protein sequence ID" value="MBG6134067.1"/>
    <property type="molecule type" value="Genomic_DNA"/>
</dbReference>
<dbReference type="Proteomes" id="UP000622552">
    <property type="component" value="Unassembled WGS sequence"/>
</dbReference>
<sequence>MGAILAFAVDFQVVGIDIRVIGWILMAAGAAGLIFFFAFWSRRRTTAVVTERRDYDDPAGPPL</sequence>
<dbReference type="AlphaFoldDB" id="A0A8J7KMJ0"/>